<reference evidence="1" key="1">
    <citation type="submission" date="2018-02" db="EMBL/GenBank/DDBJ databases">
        <title>Rhizophora mucronata_Transcriptome.</title>
        <authorList>
            <person name="Meera S.P."/>
            <person name="Sreeshan A."/>
            <person name="Augustine A."/>
        </authorList>
    </citation>
    <scope>NUCLEOTIDE SEQUENCE</scope>
    <source>
        <tissue evidence="1">Leaf</tissue>
    </source>
</reference>
<evidence type="ECO:0000313" key="1">
    <source>
        <dbReference type="EMBL" id="MBX59650.1"/>
    </source>
</evidence>
<accession>A0A2P2PY84</accession>
<organism evidence="1">
    <name type="scientific">Rhizophora mucronata</name>
    <name type="common">Asiatic mangrove</name>
    <dbReference type="NCBI Taxonomy" id="61149"/>
    <lineage>
        <taxon>Eukaryota</taxon>
        <taxon>Viridiplantae</taxon>
        <taxon>Streptophyta</taxon>
        <taxon>Embryophyta</taxon>
        <taxon>Tracheophyta</taxon>
        <taxon>Spermatophyta</taxon>
        <taxon>Magnoliopsida</taxon>
        <taxon>eudicotyledons</taxon>
        <taxon>Gunneridae</taxon>
        <taxon>Pentapetalae</taxon>
        <taxon>rosids</taxon>
        <taxon>fabids</taxon>
        <taxon>Malpighiales</taxon>
        <taxon>Rhizophoraceae</taxon>
        <taxon>Rhizophora</taxon>
    </lineage>
</organism>
<dbReference type="AlphaFoldDB" id="A0A2P2PY84"/>
<name>A0A2P2PY84_RHIMU</name>
<proteinExistence type="predicted"/>
<protein>
    <submittedName>
        <fullName evidence="1">Uncharacterized protein</fullName>
    </submittedName>
</protein>
<sequence>MMEIKYQSCKCSPLGLEHSQDTYTKITCLIRWLKNHPCKAHVSTYEQITNLS</sequence>
<dbReference type="EMBL" id="GGEC01079166">
    <property type="protein sequence ID" value="MBX59650.1"/>
    <property type="molecule type" value="Transcribed_RNA"/>
</dbReference>